<reference evidence="1 2" key="1">
    <citation type="submission" date="2021-05" db="EMBL/GenBank/DDBJ databases">
        <title>Novel Bacillus species.</title>
        <authorList>
            <person name="Liu G."/>
        </authorList>
    </citation>
    <scope>NUCLEOTIDE SEQUENCE [LARGE SCALE GENOMIC DNA]</scope>
    <source>
        <strain evidence="1 2">FJAT-49705</strain>
    </source>
</reference>
<sequence>MSYDYLRQPYHVNAYPLDLPVNVNGENINKRTYRALNYQTNDAQQAGNVPDDQFSKVGATVDWDKPFQISNVRSEEMLEDKLIALKAWRMAYQEISKAVESPEQQAKVRFNRMVDDKFVFDGIWWHGHGIMNGGPLVDNAALAATLTVGKYYNAFTDGAAGRMYLSVTNEQGGQSVFFRSSISLSAEGVPIP</sequence>
<organism evidence="1 2">
    <name type="scientific">Cytobacillus citreus</name>
    <dbReference type="NCBI Taxonomy" id="2833586"/>
    <lineage>
        <taxon>Bacteria</taxon>
        <taxon>Bacillati</taxon>
        <taxon>Bacillota</taxon>
        <taxon>Bacilli</taxon>
        <taxon>Bacillales</taxon>
        <taxon>Bacillaceae</taxon>
        <taxon>Cytobacillus</taxon>
    </lineage>
</organism>
<gene>
    <name evidence="1" type="ORF">KHA94_04430</name>
</gene>
<keyword evidence="2" id="KW-1185">Reference proteome</keyword>
<accession>A0ABS5NNR0</accession>
<proteinExistence type="predicted"/>
<dbReference type="EMBL" id="JAGYPM010000001">
    <property type="protein sequence ID" value="MBS4189466.1"/>
    <property type="molecule type" value="Genomic_DNA"/>
</dbReference>
<evidence type="ECO:0000313" key="2">
    <source>
        <dbReference type="Proteomes" id="UP000681027"/>
    </source>
</evidence>
<name>A0ABS5NNR0_9BACI</name>
<dbReference type="RefSeq" id="WP_213100898.1">
    <property type="nucleotide sequence ID" value="NZ_JAGYPM010000001.1"/>
</dbReference>
<comment type="caution">
    <text evidence="1">The sequence shown here is derived from an EMBL/GenBank/DDBJ whole genome shotgun (WGS) entry which is preliminary data.</text>
</comment>
<dbReference type="Proteomes" id="UP000681027">
    <property type="component" value="Unassembled WGS sequence"/>
</dbReference>
<protein>
    <submittedName>
        <fullName evidence="1">Uncharacterized protein</fullName>
    </submittedName>
</protein>
<evidence type="ECO:0000313" key="1">
    <source>
        <dbReference type="EMBL" id="MBS4189466.1"/>
    </source>
</evidence>